<dbReference type="SUPFAM" id="SSF89155">
    <property type="entry name" value="TorD-like"/>
    <property type="match status" value="1"/>
</dbReference>
<reference evidence="4" key="1">
    <citation type="journal article" date="2019" name="Int. J. Syst. Evol. Microbiol.">
        <title>The Global Catalogue of Microorganisms (GCM) 10K type strain sequencing project: providing services to taxonomists for standard genome sequencing and annotation.</title>
        <authorList>
            <consortium name="The Broad Institute Genomics Platform"/>
            <consortium name="The Broad Institute Genome Sequencing Center for Infectious Disease"/>
            <person name="Wu L."/>
            <person name="Ma J."/>
        </authorList>
    </citation>
    <scope>NUCLEOTIDE SEQUENCE [LARGE SCALE GENOMIC DNA]</scope>
    <source>
        <strain evidence="4">CGMCC 4.7304</strain>
    </source>
</reference>
<feature type="region of interest" description="Disordered" evidence="2">
    <location>
        <begin position="195"/>
        <end position="230"/>
    </location>
</feature>
<accession>A0ABV9STG8</accession>
<organism evidence="3 4">
    <name type="scientific">Streptomonospora arabica</name>
    <dbReference type="NCBI Taxonomy" id="412417"/>
    <lineage>
        <taxon>Bacteria</taxon>
        <taxon>Bacillati</taxon>
        <taxon>Actinomycetota</taxon>
        <taxon>Actinomycetes</taxon>
        <taxon>Streptosporangiales</taxon>
        <taxon>Nocardiopsidaceae</taxon>
        <taxon>Streptomonospora</taxon>
    </lineage>
</organism>
<feature type="compositionally biased region" description="Basic and acidic residues" evidence="2">
    <location>
        <begin position="221"/>
        <end position="230"/>
    </location>
</feature>
<evidence type="ECO:0000256" key="1">
    <source>
        <dbReference type="ARBA" id="ARBA00023063"/>
    </source>
</evidence>
<comment type="caution">
    <text evidence="3">The sequence shown here is derived from an EMBL/GenBank/DDBJ whole genome shotgun (WGS) entry which is preliminary data.</text>
</comment>
<dbReference type="EMBL" id="JBHSIY010000029">
    <property type="protein sequence ID" value="MFC4869590.1"/>
    <property type="molecule type" value="Genomic_DNA"/>
</dbReference>
<dbReference type="Proteomes" id="UP001595858">
    <property type="component" value="Unassembled WGS sequence"/>
</dbReference>
<dbReference type="InterPro" id="IPR003765">
    <property type="entry name" value="NO3_reductase_chaperone_NarJ"/>
</dbReference>
<dbReference type="InterPro" id="IPR036411">
    <property type="entry name" value="TorD-like_sf"/>
</dbReference>
<evidence type="ECO:0000256" key="2">
    <source>
        <dbReference type="SAM" id="MobiDB-lite"/>
    </source>
</evidence>
<keyword evidence="4" id="KW-1185">Reference proteome</keyword>
<gene>
    <name evidence="3" type="ORF">ACFPCZ_23425</name>
</gene>
<dbReference type="InterPro" id="IPR020945">
    <property type="entry name" value="DMSO/NO3_reduct_chaperone"/>
</dbReference>
<protein>
    <submittedName>
        <fullName evidence="3">Nitrate reductase molybdenum cofactor assembly chaperone</fullName>
    </submittedName>
</protein>
<dbReference type="RefSeq" id="WP_344141083.1">
    <property type="nucleotide sequence ID" value="NZ_BAAAQI010000002.1"/>
</dbReference>
<keyword evidence="1" id="KW-0534">Nitrate assimilation</keyword>
<evidence type="ECO:0000313" key="3">
    <source>
        <dbReference type="EMBL" id="MFC4869590.1"/>
    </source>
</evidence>
<evidence type="ECO:0000313" key="4">
    <source>
        <dbReference type="Proteomes" id="UP001595858"/>
    </source>
</evidence>
<sequence length="230" mass="24641">MDEEALAEAVVRRSASLLLGPPEGRFFERLPLVRRALLELPAISARRSLTDLCDRVAAEPEADLRAQYARAFDTRQRRTLHLLDHADGDARRRRRVRARIAGLYAHRGWRTVGTEEPDHLAVVLEFAARCDPGRGERLLGRLRPGMERLRAAMAGLGTPYAGVLDAVCATLPPAGPSAAPVALADAVHLGGADGTMPAVPRQARGSEDGAACSGAASGGRARPEAGRRPR</sequence>
<dbReference type="Pfam" id="PF02613">
    <property type="entry name" value="Nitrate_red_del"/>
    <property type="match status" value="1"/>
</dbReference>
<proteinExistence type="predicted"/>
<name>A0ABV9STG8_9ACTN</name>
<dbReference type="Gene3D" id="1.10.3480.10">
    <property type="entry name" value="TorD-like"/>
    <property type="match status" value="1"/>
</dbReference>
<dbReference type="PANTHER" id="PTHR43680:SF2">
    <property type="entry name" value="NITRATE REDUCTASE MOLYBDENUM COFACTOR ASSEMBLY CHAPERONE NARJ"/>
    <property type="match status" value="1"/>
</dbReference>
<dbReference type="PANTHER" id="PTHR43680">
    <property type="entry name" value="NITRATE REDUCTASE MOLYBDENUM COFACTOR ASSEMBLY CHAPERONE"/>
    <property type="match status" value="1"/>
</dbReference>
<feature type="compositionally biased region" description="Low complexity" evidence="2">
    <location>
        <begin position="208"/>
        <end position="220"/>
    </location>
</feature>